<dbReference type="InterPro" id="IPR000524">
    <property type="entry name" value="Tscrpt_reg_HTH_GntR"/>
</dbReference>
<dbReference type="PROSITE" id="PS50949">
    <property type="entry name" value="HTH_GNTR"/>
    <property type="match status" value="1"/>
</dbReference>
<gene>
    <name evidence="5" type="ORF">I9W95_12470</name>
</gene>
<dbReference type="InterPro" id="IPR011711">
    <property type="entry name" value="GntR_C"/>
</dbReference>
<evidence type="ECO:0000313" key="5">
    <source>
        <dbReference type="EMBL" id="MCA6064422.1"/>
    </source>
</evidence>
<keyword evidence="6" id="KW-1185">Reference proteome</keyword>
<dbReference type="SMART" id="SM00345">
    <property type="entry name" value="HTH_GNTR"/>
    <property type="match status" value="1"/>
</dbReference>
<evidence type="ECO:0000256" key="1">
    <source>
        <dbReference type="ARBA" id="ARBA00023015"/>
    </source>
</evidence>
<dbReference type="SUPFAM" id="SSF48008">
    <property type="entry name" value="GntR ligand-binding domain-like"/>
    <property type="match status" value="1"/>
</dbReference>
<evidence type="ECO:0000313" key="6">
    <source>
        <dbReference type="Proteomes" id="UP000714380"/>
    </source>
</evidence>
<keyword evidence="1" id="KW-0805">Transcription regulation</keyword>
<dbReference type="SMART" id="SM00895">
    <property type="entry name" value="FCD"/>
    <property type="match status" value="1"/>
</dbReference>
<dbReference type="InterPro" id="IPR008920">
    <property type="entry name" value="TF_FadR/GntR_C"/>
</dbReference>
<dbReference type="EMBL" id="JAEDAH010000078">
    <property type="protein sequence ID" value="MCA6064422.1"/>
    <property type="molecule type" value="Genomic_DNA"/>
</dbReference>
<dbReference type="RefSeq" id="WP_225675383.1">
    <property type="nucleotide sequence ID" value="NZ_JAEDAH010000078.1"/>
</dbReference>
<comment type="caution">
    <text evidence="5">The sequence shown here is derived from an EMBL/GenBank/DDBJ whole genome shotgun (WGS) entry which is preliminary data.</text>
</comment>
<dbReference type="Pfam" id="PF00392">
    <property type="entry name" value="GntR"/>
    <property type="match status" value="1"/>
</dbReference>
<dbReference type="Proteomes" id="UP000714380">
    <property type="component" value="Unassembled WGS sequence"/>
</dbReference>
<keyword evidence="2" id="KW-0238">DNA-binding</keyword>
<dbReference type="InterPro" id="IPR036390">
    <property type="entry name" value="WH_DNA-bd_sf"/>
</dbReference>
<dbReference type="PANTHER" id="PTHR43537:SF24">
    <property type="entry name" value="GLUCONATE OPERON TRANSCRIPTIONAL REPRESSOR"/>
    <property type="match status" value="1"/>
</dbReference>
<protein>
    <submittedName>
        <fullName evidence="5">GntR family transcriptional regulator</fullName>
    </submittedName>
</protein>
<evidence type="ECO:0000256" key="3">
    <source>
        <dbReference type="ARBA" id="ARBA00023163"/>
    </source>
</evidence>
<evidence type="ECO:0000259" key="4">
    <source>
        <dbReference type="PROSITE" id="PS50949"/>
    </source>
</evidence>
<name>A0ABS7ZS48_9GAMM</name>
<proteinExistence type="predicted"/>
<feature type="domain" description="HTH gntR-type" evidence="4">
    <location>
        <begin position="7"/>
        <end position="74"/>
    </location>
</feature>
<reference evidence="5 6" key="1">
    <citation type="submission" date="2020-12" db="EMBL/GenBank/DDBJ databases">
        <title>Novel Thalassolituus-related marine hydrocarbonoclastic bacteria mediated algae-derived hydrocarbons mineralization in twilight zone of the northern South China Sea.</title>
        <authorList>
            <person name="Dong C."/>
        </authorList>
    </citation>
    <scope>NUCLEOTIDE SEQUENCE [LARGE SCALE GENOMIC DNA]</scope>
    <source>
        <strain evidence="5 6">IMCC1826</strain>
    </source>
</reference>
<dbReference type="PANTHER" id="PTHR43537">
    <property type="entry name" value="TRANSCRIPTIONAL REGULATOR, GNTR FAMILY"/>
    <property type="match status" value="1"/>
</dbReference>
<dbReference type="Gene3D" id="1.10.10.10">
    <property type="entry name" value="Winged helix-like DNA-binding domain superfamily/Winged helix DNA-binding domain"/>
    <property type="match status" value="1"/>
</dbReference>
<dbReference type="SUPFAM" id="SSF46785">
    <property type="entry name" value="Winged helix' DNA-binding domain"/>
    <property type="match status" value="1"/>
</dbReference>
<organism evidence="5 6">
    <name type="scientific">Thalassolituus marinus</name>
    <dbReference type="NCBI Taxonomy" id="671053"/>
    <lineage>
        <taxon>Bacteria</taxon>
        <taxon>Pseudomonadati</taxon>
        <taxon>Pseudomonadota</taxon>
        <taxon>Gammaproteobacteria</taxon>
        <taxon>Oceanospirillales</taxon>
        <taxon>Oceanospirillaceae</taxon>
        <taxon>Thalassolituus</taxon>
    </lineage>
</organism>
<evidence type="ECO:0000256" key="2">
    <source>
        <dbReference type="ARBA" id="ARBA00023125"/>
    </source>
</evidence>
<dbReference type="Pfam" id="PF07729">
    <property type="entry name" value="FCD"/>
    <property type="match status" value="1"/>
</dbReference>
<dbReference type="Gene3D" id="1.20.120.530">
    <property type="entry name" value="GntR ligand-binding domain-like"/>
    <property type="match status" value="1"/>
</dbReference>
<dbReference type="InterPro" id="IPR036388">
    <property type="entry name" value="WH-like_DNA-bd_sf"/>
</dbReference>
<accession>A0ABS7ZS48</accession>
<keyword evidence="3" id="KW-0804">Transcription</keyword>
<sequence length="222" mass="24520">MTFEAGESLAARIAGYLSQEIIRGNMRSGERIQEARVVSALDVSRGSVREALLLLEKCHLVTILPRRGAFVSELNEVRVRSIYDLYVTLLTMLATLLAQNWSDETARTLNEKAAMAEKLAAEQDPYRFIEAGFAVMDCALQLAGNEYLLTIMQDMQPALYRTSALAIRFSPQEAGFAGHFISGLIAAAAAGNEDTIRKLVREYGSHQCDLVLRALHNHSTQS</sequence>